<dbReference type="OMA" id="DKNPEHK"/>
<dbReference type="AlphaFoldDB" id="T0RNX1"/>
<dbReference type="InterPro" id="IPR001623">
    <property type="entry name" value="DnaJ_domain"/>
</dbReference>
<accession>T0RNX1</accession>
<dbReference type="InterPro" id="IPR036869">
    <property type="entry name" value="J_dom_sf"/>
</dbReference>
<feature type="domain" description="J" evidence="2">
    <location>
        <begin position="5"/>
        <end position="69"/>
    </location>
</feature>
<dbReference type="VEuPathDB" id="FungiDB:SDRG_10551"/>
<dbReference type="PANTHER" id="PTHR45168:SF3">
    <property type="entry name" value="DNAJ HEAT SHOCK PROTEIN FAMILY (HSP40) MEMBER B2"/>
    <property type="match status" value="1"/>
</dbReference>
<dbReference type="PANTHER" id="PTHR45168">
    <property type="entry name" value="DNAJ HOMOLOG SUBFAMILY B MEMBER 2"/>
    <property type="match status" value="1"/>
</dbReference>
<feature type="compositionally biased region" description="Low complexity" evidence="1">
    <location>
        <begin position="207"/>
        <end position="223"/>
    </location>
</feature>
<dbReference type="eggNOG" id="KOG0714">
    <property type="taxonomic scope" value="Eukaryota"/>
</dbReference>
<protein>
    <recommendedName>
        <fullName evidence="2">J domain-containing protein</fullName>
    </recommendedName>
</protein>
<dbReference type="SUPFAM" id="SSF46565">
    <property type="entry name" value="Chaperone J-domain"/>
    <property type="match status" value="1"/>
</dbReference>
<evidence type="ECO:0000259" key="2">
    <source>
        <dbReference type="PROSITE" id="PS50076"/>
    </source>
</evidence>
<gene>
    <name evidence="3" type="ORF">SDRG_10551</name>
</gene>
<dbReference type="Pfam" id="PF00226">
    <property type="entry name" value="DnaJ"/>
    <property type="match status" value="1"/>
</dbReference>
<dbReference type="OrthoDB" id="10250354at2759"/>
<dbReference type="Proteomes" id="UP000030762">
    <property type="component" value="Unassembled WGS sequence"/>
</dbReference>
<dbReference type="InterPro" id="IPR018253">
    <property type="entry name" value="DnaJ_domain_CS"/>
</dbReference>
<dbReference type="InterPro" id="IPR043183">
    <property type="entry name" value="DNJB2/6-like"/>
</dbReference>
<reference evidence="3 4" key="1">
    <citation type="submission" date="2012-04" db="EMBL/GenBank/DDBJ databases">
        <title>The Genome Sequence of Saprolegnia declina VS20.</title>
        <authorList>
            <consortium name="The Broad Institute Genome Sequencing Platform"/>
            <person name="Russ C."/>
            <person name="Nusbaum C."/>
            <person name="Tyler B."/>
            <person name="van West P."/>
            <person name="Dieguez-Uribeondo J."/>
            <person name="de Bruijn I."/>
            <person name="Tripathy S."/>
            <person name="Jiang R."/>
            <person name="Young S.K."/>
            <person name="Zeng Q."/>
            <person name="Gargeya S."/>
            <person name="Fitzgerald M."/>
            <person name="Haas B."/>
            <person name="Abouelleil A."/>
            <person name="Alvarado L."/>
            <person name="Arachchi H.M."/>
            <person name="Berlin A."/>
            <person name="Chapman S.B."/>
            <person name="Goldberg J."/>
            <person name="Griggs A."/>
            <person name="Gujja S."/>
            <person name="Hansen M."/>
            <person name="Howarth C."/>
            <person name="Imamovic A."/>
            <person name="Larimer J."/>
            <person name="McCowen C."/>
            <person name="Montmayeur A."/>
            <person name="Murphy C."/>
            <person name="Neiman D."/>
            <person name="Pearson M."/>
            <person name="Priest M."/>
            <person name="Roberts A."/>
            <person name="Saif S."/>
            <person name="Shea T."/>
            <person name="Sisk P."/>
            <person name="Sykes S."/>
            <person name="Wortman J."/>
            <person name="Nusbaum C."/>
            <person name="Birren B."/>
        </authorList>
    </citation>
    <scope>NUCLEOTIDE SEQUENCE [LARGE SCALE GENOMIC DNA]</scope>
    <source>
        <strain evidence="3 4">VS20</strain>
    </source>
</reference>
<feature type="compositionally biased region" description="Basic and acidic residues" evidence="1">
    <location>
        <begin position="194"/>
        <end position="206"/>
    </location>
</feature>
<dbReference type="PROSITE" id="PS00636">
    <property type="entry name" value="DNAJ_1"/>
    <property type="match status" value="1"/>
</dbReference>
<evidence type="ECO:0000313" key="3">
    <source>
        <dbReference type="EMBL" id="EQC31762.1"/>
    </source>
</evidence>
<name>T0RNX1_SAPDV</name>
<dbReference type="PROSITE" id="PS50076">
    <property type="entry name" value="DNAJ_2"/>
    <property type="match status" value="1"/>
</dbReference>
<dbReference type="SMART" id="SM00271">
    <property type="entry name" value="DnaJ"/>
    <property type="match status" value="1"/>
</dbReference>
<dbReference type="EMBL" id="JH767167">
    <property type="protein sequence ID" value="EQC31762.1"/>
    <property type="molecule type" value="Genomic_DNA"/>
</dbReference>
<evidence type="ECO:0000313" key="4">
    <source>
        <dbReference type="Proteomes" id="UP000030762"/>
    </source>
</evidence>
<dbReference type="GO" id="GO:0051082">
    <property type="term" value="F:unfolded protein binding"/>
    <property type="evidence" value="ECO:0007669"/>
    <property type="project" value="InterPro"/>
</dbReference>
<keyword evidence="4" id="KW-1185">Reference proteome</keyword>
<dbReference type="PRINTS" id="PR00625">
    <property type="entry name" value="JDOMAIN"/>
</dbReference>
<organism evidence="3 4">
    <name type="scientific">Saprolegnia diclina (strain VS20)</name>
    <dbReference type="NCBI Taxonomy" id="1156394"/>
    <lineage>
        <taxon>Eukaryota</taxon>
        <taxon>Sar</taxon>
        <taxon>Stramenopiles</taxon>
        <taxon>Oomycota</taxon>
        <taxon>Saprolegniomycetes</taxon>
        <taxon>Saprolegniales</taxon>
        <taxon>Saprolegniaceae</taxon>
        <taxon>Saprolegnia</taxon>
    </lineage>
</organism>
<dbReference type="STRING" id="1156394.T0RNX1"/>
<evidence type="ECO:0000256" key="1">
    <source>
        <dbReference type="SAM" id="MobiDB-lite"/>
    </source>
</evidence>
<feature type="compositionally biased region" description="Polar residues" evidence="1">
    <location>
        <begin position="181"/>
        <end position="192"/>
    </location>
</feature>
<dbReference type="Gene3D" id="1.10.287.110">
    <property type="entry name" value="DnaJ domain"/>
    <property type="match status" value="1"/>
</dbReference>
<dbReference type="RefSeq" id="XP_008614769.1">
    <property type="nucleotide sequence ID" value="XM_008616547.1"/>
</dbReference>
<feature type="region of interest" description="Disordered" evidence="1">
    <location>
        <begin position="172"/>
        <end position="251"/>
    </location>
</feature>
<dbReference type="CDD" id="cd06257">
    <property type="entry name" value="DnaJ"/>
    <property type="match status" value="1"/>
</dbReference>
<dbReference type="GeneID" id="19951278"/>
<proteinExistence type="predicted"/>
<dbReference type="GO" id="GO:0030544">
    <property type="term" value="F:Hsp70 protein binding"/>
    <property type="evidence" value="ECO:0007669"/>
    <property type="project" value="InterPro"/>
</dbReference>
<sequence>MADTTYYDVLEVPETATEAEIKLAYRKLAIKWHPDKNKEPGAEDRFKKIGEAYAILSDAAKRQEYDHGRKYGRSASFCYQDASAFQPFTFFDARDLFQAFFGGRDPFMMDPMPRARARSTTTQRDPFGFGGLGMMMMDMDDLMMGGFGGGSSSLLSMSSGFGGGGFTSSSSSTSMFRDHTGQTVTKKTTSIQHPDGRVETKVEEFVNGKLTKSSSNSSTTGSSRLVGAGRMHLEDRVLSSSSTRRRTSNYA</sequence>
<dbReference type="InParanoid" id="T0RNX1"/>